<name>A0A964BN44_9CYAN</name>
<feature type="transmembrane region" description="Helical" evidence="2">
    <location>
        <begin position="373"/>
        <end position="393"/>
    </location>
</feature>
<evidence type="ECO:0000313" key="5">
    <source>
        <dbReference type="Proteomes" id="UP000729733"/>
    </source>
</evidence>
<protein>
    <submittedName>
        <fullName evidence="4">CHASE2 domain-containing protein</fullName>
    </submittedName>
</protein>
<dbReference type="EMBL" id="JADWDC010000009">
    <property type="protein sequence ID" value="MCC0176463.1"/>
    <property type="molecule type" value="Genomic_DNA"/>
</dbReference>
<dbReference type="AlphaFoldDB" id="A0A964BN44"/>
<sequence length="484" mass="53021">MKKSQQLNIKRISIAIATSFLTSSLIIGLRAKGFFEQGELLTYDYLVRANAQKDPDSRILLVAVDDSSLQKLNSDKVSDGSLAKAIKNLQQHQPKVISIDILRDIPIGEGREELISYTNNLYEPLEGQIKPIIFSCALPSQGRQAGIAPPPIIDLDSAVGFVNLDADKVNLLGGETIRRTPISSIPVAESSSSRSPNSDNFETTEEPLCNSPFSLGFLTALSYLQTENIFIDTAEIIQGNIGLGETNFATLKSNAGGYHNLDTGVYQTILDYHHQQPAEVISLAKVLDNKINPDLVKDKVVLIGYTTKNDIHQTPFGTKPGVLIHGWTVSQILSNVLDKRPQIWYWSELIEWLWISGWGVVGGLIAWKFRPTWQVSMGGGIATIVLLGSSAFLFTQQGWIPIIPSILNLAIATVFAKFILPKSQTKLVESNTFPSPQPTVVESNQSNTSPSPQPTFVESNTVDQSLPQPTFVESNTVDQSLPQP</sequence>
<gene>
    <name evidence="4" type="ORF">I4641_05660</name>
</gene>
<feature type="region of interest" description="Disordered" evidence="1">
    <location>
        <begin position="183"/>
        <end position="205"/>
    </location>
</feature>
<feature type="region of interest" description="Disordered" evidence="1">
    <location>
        <begin position="430"/>
        <end position="484"/>
    </location>
</feature>
<keyword evidence="5" id="KW-1185">Reference proteome</keyword>
<reference evidence="4" key="1">
    <citation type="journal article" date="2021" name="Antonie Van Leeuwenhoek">
        <title>Draft genome and description of Waterburya agarophytonicola gen. nov. sp. nov. (Pleurocapsales, Cyanobacteria): a seaweed symbiont.</title>
        <authorList>
            <person name="Bonthond G."/>
            <person name="Shalygin S."/>
            <person name="Bayer T."/>
            <person name="Weinberger F."/>
        </authorList>
    </citation>
    <scope>NUCLEOTIDE SEQUENCE</scope>
    <source>
        <strain evidence="4">KI4</strain>
    </source>
</reference>
<feature type="non-terminal residue" evidence="4">
    <location>
        <position position="484"/>
    </location>
</feature>
<evidence type="ECO:0000313" key="4">
    <source>
        <dbReference type="EMBL" id="MCC0176463.1"/>
    </source>
</evidence>
<dbReference type="SMART" id="SM01080">
    <property type="entry name" value="CHASE2"/>
    <property type="match status" value="1"/>
</dbReference>
<feature type="domain" description="CHASE2" evidence="3">
    <location>
        <begin position="35"/>
        <end position="365"/>
    </location>
</feature>
<feature type="compositionally biased region" description="Polar residues" evidence="1">
    <location>
        <begin position="456"/>
        <end position="484"/>
    </location>
</feature>
<keyword evidence="2" id="KW-0472">Membrane</keyword>
<feature type="compositionally biased region" description="Low complexity" evidence="1">
    <location>
        <begin position="183"/>
        <end position="198"/>
    </location>
</feature>
<feature type="compositionally biased region" description="Polar residues" evidence="1">
    <location>
        <begin position="430"/>
        <end position="442"/>
    </location>
</feature>
<dbReference type="Proteomes" id="UP000729733">
    <property type="component" value="Unassembled WGS sequence"/>
</dbReference>
<feature type="transmembrane region" description="Helical" evidence="2">
    <location>
        <begin position="343"/>
        <end position="366"/>
    </location>
</feature>
<organism evidence="4 5">
    <name type="scientific">Waterburya agarophytonicola KI4</name>
    <dbReference type="NCBI Taxonomy" id="2874699"/>
    <lineage>
        <taxon>Bacteria</taxon>
        <taxon>Bacillati</taxon>
        <taxon>Cyanobacteriota</taxon>
        <taxon>Cyanophyceae</taxon>
        <taxon>Pleurocapsales</taxon>
        <taxon>Hyellaceae</taxon>
        <taxon>Waterburya</taxon>
        <taxon>Waterburya agarophytonicola</taxon>
    </lineage>
</organism>
<keyword evidence="2" id="KW-0812">Transmembrane</keyword>
<dbReference type="RefSeq" id="WP_229639501.1">
    <property type="nucleotide sequence ID" value="NZ_JADWDC010000009.1"/>
</dbReference>
<evidence type="ECO:0000256" key="1">
    <source>
        <dbReference type="SAM" id="MobiDB-lite"/>
    </source>
</evidence>
<dbReference type="InterPro" id="IPR007890">
    <property type="entry name" value="CHASE2"/>
</dbReference>
<keyword evidence="2" id="KW-1133">Transmembrane helix</keyword>
<evidence type="ECO:0000256" key="2">
    <source>
        <dbReference type="SAM" id="Phobius"/>
    </source>
</evidence>
<evidence type="ECO:0000259" key="3">
    <source>
        <dbReference type="SMART" id="SM01080"/>
    </source>
</evidence>
<comment type="caution">
    <text evidence="4">The sequence shown here is derived from an EMBL/GenBank/DDBJ whole genome shotgun (WGS) entry which is preliminary data.</text>
</comment>
<dbReference type="Pfam" id="PF05226">
    <property type="entry name" value="CHASE2"/>
    <property type="match status" value="1"/>
</dbReference>
<feature type="transmembrane region" description="Helical" evidence="2">
    <location>
        <begin position="12"/>
        <end position="31"/>
    </location>
</feature>
<feature type="transmembrane region" description="Helical" evidence="2">
    <location>
        <begin position="399"/>
        <end position="420"/>
    </location>
</feature>
<proteinExistence type="predicted"/>
<accession>A0A964BN44</accession>